<proteinExistence type="predicted"/>
<dbReference type="InterPro" id="IPR002559">
    <property type="entry name" value="Transposase_11"/>
</dbReference>
<dbReference type="Pfam" id="PF01609">
    <property type="entry name" value="DDE_Tnp_1"/>
    <property type="match status" value="1"/>
</dbReference>
<dbReference type="EMBL" id="CP003742">
    <property type="protein sequence ID" value="AGI74545.1"/>
    <property type="molecule type" value="Genomic_DNA"/>
</dbReference>
<dbReference type="Proteomes" id="UP000004688">
    <property type="component" value="Chromosome"/>
</dbReference>
<dbReference type="GO" id="GO:0004803">
    <property type="term" value="F:transposase activity"/>
    <property type="evidence" value="ECO:0007669"/>
    <property type="project" value="InterPro"/>
</dbReference>
<dbReference type="HOGENOM" id="CLU_1141672_0_0_5"/>
<name>M9RXF2_9RHOB</name>
<protein>
    <submittedName>
        <fullName evidence="2">Putative IS5 family transposase</fullName>
    </submittedName>
</protein>
<dbReference type="AlphaFoldDB" id="M9RXF2"/>
<organism evidence="2 3">
    <name type="scientific">Octadecabacter arcticus 238</name>
    <dbReference type="NCBI Taxonomy" id="391616"/>
    <lineage>
        <taxon>Bacteria</taxon>
        <taxon>Pseudomonadati</taxon>
        <taxon>Pseudomonadota</taxon>
        <taxon>Alphaproteobacteria</taxon>
        <taxon>Rhodobacterales</taxon>
        <taxon>Roseobacteraceae</taxon>
        <taxon>Octadecabacter</taxon>
    </lineage>
</organism>
<dbReference type="GO" id="GO:0003677">
    <property type="term" value="F:DNA binding"/>
    <property type="evidence" value="ECO:0007669"/>
    <property type="project" value="InterPro"/>
</dbReference>
<evidence type="ECO:0000313" key="3">
    <source>
        <dbReference type="Proteomes" id="UP000004688"/>
    </source>
</evidence>
<gene>
    <name evidence="2" type="ORF">OA238_c47040</name>
</gene>
<evidence type="ECO:0000313" key="2">
    <source>
        <dbReference type="EMBL" id="AGI74545.1"/>
    </source>
</evidence>
<feature type="domain" description="Transposase IS4-like" evidence="1">
    <location>
        <begin position="27"/>
        <end position="204"/>
    </location>
</feature>
<evidence type="ECO:0000259" key="1">
    <source>
        <dbReference type="Pfam" id="PF01609"/>
    </source>
</evidence>
<dbReference type="GO" id="GO:0006313">
    <property type="term" value="P:DNA transposition"/>
    <property type="evidence" value="ECO:0007669"/>
    <property type="project" value="InterPro"/>
</dbReference>
<dbReference type="PANTHER" id="PTHR35604:SF2">
    <property type="entry name" value="TRANSPOSASE INSH FOR INSERTION SEQUENCE ELEMENT IS5A-RELATED"/>
    <property type="match status" value="1"/>
</dbReference>
<sequence length="243" mass="26972">MELGLWEVLLGEVNRQLEAKHIIMTEGRINIIDATPVEAAQSGYGKDANDEPTRDKDAGWHVKADSRGNIKSTYGYSVHTGVDEDGFIHRQTVTPGNAHDSTERDTLLLGDEAALYADAAYSSQATREKLAQFGIDDQVQRKGYRGHPLSKADLVRNKEIAVIRSGGERPFATYKSRYGLARTRLRGLAKNLTLFGLAAIAHNIAKGAKFLALYGLPDRNPLDKCDQNQKITPETQRYRHLRA</sequence>
<dbReference type="PANTHER" id="PTHR35604">
    <property type="entry name" value="TRANSPOSASE INSH FOR INSERTION SEQUENCE ELEMENT IS5A-RELATED"/>
    <property type="match status" value="1"/>
</dbReference>
<accession>M9RXF2</accession>
<keyword evidence="3" id="KW-1185">Reference proteome</keyword>
<dbReference type="eggNOG" id="COG3039">
    <property type="taxonomic scope" value="Bacteria"/>
</dbReference>
<reference evidence="2 3" key="1">
    <citation type="journal article" date="2013" name="PLoS ONE">
        <title>Poles Apart: Arctic and Antarctic Octadecabacter strains Share High Genome Plasticity and a New Type of Xanthorhodopsin.</title>
        <authorList>
            <person name="Vollmers J."/>
            <person name="Voget S."/>
            <person name="Dietrich S."/>
            <person name="Gollnow K."/>
            <person name="Smits M."/>
            <person name="Meyer K."/>
            <person name="Brinkhoff T."/>
            <person name="Simon M."/>
            <person name="Daniel R."/>
        </authorList>
    </citation>
    <scope>NUCLEOTIDE SEQUENCE [LARGE SCALE GENOMIC DNA]</scope>
    <source>
        <strain evidence="2 3">238</strain>
    </source>
</reference>
<dbReference type="KEGG" id="oar:OA238_c47040"/>